<name>A0A7W7CQY9_9ACTN</name>
<keyword evidence="5" id="KW-1185">Reference proteome</keyword>
<dbReference type="InterPro" id="IPR036513">
    <property type="entry name" value="STAS_dom_sf"/>
</dbReference>
<evidence type="ECO:0000259" key="3">
    <source>
        <dbReference type="PROSITE" id="PS50801"/>
    </source>
</evidence>
<comment type="caution">
    <text evidence="4">The sequence shown here is derived from an EMBL/GenBank/DDBJ whole genome shotgun (WGS) entry which is preliminary data.</text>
</comment>
<evidence type="ECO:0000256" key="2">
    <source>
        <dbReference type="RuleBase" id="RU003749"/>
    </source>
</evidence>
<dbReference type="PROSITE" id="PS50801">
    <property type="entry name" value="STAS"/>
    <property type="match status" value="1"/>
</dbReference>
<comment type="similarity">
    <text evidence="1 2">Belongs to the anti-sigma-factor antagonist family.</text>
</comment>
<dbReference type="Proteomes" id="UP000542742">
    <property type="component" value="Unassembled WGS sequence"/>
</dbReference>
<evidence type="ECO:0000313" key="4">
    <source>
        <dbReference type="EMBL" id="MBB4693092.1"/>
    </source>
</evidence>
<accession>A0A7W7CQY9</accession>
<dbReference type="CDD" id="cd07043">
    <property type="entry name" value="STAS_anti-anti-sigma_factors"/>
    <property type="match status" value="1"/>
</dbReference>
<feature type="domain" description="STAS" evidence="3">
    <location>
        <begin position="18"/>
        <end position="113"/>
    </location>
</feature>
<dbReference type="GO" id="GO:0043856">
    <property type="term" value="F:anti-sigma factor antagonist activity"/>
    <property type="evidence" value="ECO:0007669"/>
    <property type="project" value="InterPro"/>
</dbReference>
<dbReference type="EMBL" id="JACHMF010000001">
    <property type="protein sequence ID" value="MBB4693092.1"/>
    <property type="molecule type" value="Genomic_DNA"/>
</dbReference>
<dbReference type="NCBIfam" id="TIGR00377">
    <property type="entry name" value="ant_ant_sig"/>
    <property type="match status" value="1"/>
</dbReference>
<dbReference type="AlphaFoldDB" id="A0A7W7CQY9"/>
<sequence length="113" mass="12352">MVDDGSPLDVRLRERDGDAMVVTVTGEVDADNNDQLRQQILDLIPRGAADVALDLSGLSFLSSAGIQTLLECHEKVSRQGGRFVVSRAHDNVRQVLVICELTEFFQLTAADAR</sequence>
<dbReference type="InterPro" id="IPR002645">
    <property type="entry name" value="STAS_dom"/>
</dbReference>
<dbReference type="Gene3D" id="3.30.750.24">
    <property type="entry name" value="STAS domain"/>
    <property type="match status" value="1"/>
</dbReference>
<evidence type="ECO:0000313" key="5">
    <source>
        <dbReference type="Proteomes" id="UP000542742"/>
    </source>
</evidence>
<dbReference type="Pfam" id="PF01740">
    <property type="entry name" value="STAS"/>
    <property type="match status" value="1"/>
</dbReference>
<reference evidence="4 5" key="1">
    <citation type="submission" date="2020-08" db="EMBL/GenBank/DDBJ databases">
        <title>Sequencing the genomes of 1000 actinobacteria strains.</title>
        <authorList>
            <person name="Klenk H.-P."/>
        </authorList>
    </citation>
    <scope>NUCLEOTIDE SEQUENCE [LARGE SCALE GENOMIC DNA]</scope>
    <source>
        <strain evidence="4 5">DSM 45518</strain>
    </source>
</reference>
<dbReference type="SUPFAM" id="SSF52091">
    <property type="entry name" value="SpoIIaa-like"/>
    <property type="match status" value="1"/>
</dbReference>
<dbReference type="InterPro" id="IPR003658">
    <property type="entry name" value="Anti-sigma_ant"/>
</dbReference>
<dbReference type="RefSeq" id="WP_184951750.1">
    <property type="nucleotide sequence ID" value="NZ_BOMC01000083.1"/>
</dbReference>
<dbReference type="PANTHER" id="PTHR33495">
    <property type="entry name" value="ANTI-SIGMA FACTOR ANTAGONIST TM_1081-RELATED-RELATED"/>
    <property type="match status" value="1"/>
</dbReference>
<organism evidence="4 5">
    <name type="scientific">Paractinoplanes abujensis</name>
    <dbReference type="NCBI Taxonomy" id="882441"/>
    <lineage>
        <taxon>Bacteria</taxon>
        <taxon>Bacillati</taxon>
        <taxon>Actinomycetota</taxon>
        <taxon>Actinomycetes</taxon>
        <taxon>Micromonosporales</taxon>
        <taxon>Micromonosporaceae</taxon>
        <taxon>Paractinoplanes</taxon>
    </lineage>
</organism>
<gene>
    <name evidence="4" type="ORF">BKA14_003240</name>
</gene>
<proteinExistence type="inferred from homology"/>
<evidence type="ECO:0000256" key="1">
    <source>
        <dbReference type="ARBA" id="ARBA00009013"/>
    </source>
</evidence>
<protein>
    <recommendedName>
        <fullName evidence="2">Anti-sigma factor antagonist</fullName>
    </recommendedName>
</protein>